<feature type="compositionally biased region" description="Basic and acidic residues" evidence="1">
    <location>
        <begin position="337"/>
        <end position="364"/>
    </location>
</feature>
<dbReference type="AlphaFoldDB" id="A0A9W7D1Z2"/>
<evidence type="ECO:0000313" key="3">
    <source>
        <dbReference type="Proteomes" id="UP001165121"/>
    </source>
</evidence>
<accession>A0A9W7D1Z2</accession>
<sequence length="408" mass="46771">MTVQRYKKQIRGGDVSMKTHGNSKNKNASVIDLSWLTSWFKEFASEVGDVVPVRTRLKKLQDGKLRKYYSSEEYTFLPAFFTWDRLHEEMREFVELSRIRRREPAKSTMRMLLSLHCPNIRIRSPRDNVCDVCSIYLTKMRHGGTTADTSDELGRHTEAARRMRYAIIFIRGHTKNACDRGFGQIRNHMKRVDCWAVEDVVTNAAAAAKTSSVKHVQRRDDLFKGFKPLLNELYKPLSAVQRYHIFSMTKESLGVVSCKTGPDDTGTSEDVRRKFDKTKTTASKVKLMFEQFLESLPPPQPNAEKNDQMYPKVRPFVPPEYQDDLIYAAPTPSEAAQSKDTKRARLKRRADTAAETKRVQDERNSAPSFVDQLQGVMEEIEESERTQSQAKETCASNPKKKARKASSA</sequence>
<protein>
    <submittedName>
        <fullName evidence="2">Unnamed protein product</fullName>
    </submittedName>
</protein>
<dbReference type="Proteomes" id="UP001165121">
    <property type="component" value="Unassembled WGS sequence"/>
</dbReference>
<keyword evidence="3" id="KW-1185">Reference proteome</keyword>
<feature type="compositionally biased region" description="Polar residues" evidence="1">
    <location>
        <begin position="386"/>
        <end position="396"/>
    </location>
</feature>
<proteinExistence type="predicted"/>
<name>A0A9W7D1Z2_9STRA</name>
<evidence type="ECO:0000256" key="1">
    <source>
        <dbReference type="SAM" id="MobiDB-lite"/>
    </source>
</evidence>
<reference evidence="2" key="1">
    <citation type="submission" date="2023-04" db="EMBL/GenBank/DDBJ databases">
        <title>Phytophthora fragariaefolia NBRC 109709.</title>
        <authorList>
            <person name="Ichikawa N."/>
            <person name="Sato H."/>
            <person name="Tonouchi N."/>
        </authorList>
    </citation>
    <scope>NUCLEOTIDE SEQUENCE</scope>
    <source>
        <strain evidence="2">NBRC 109709</strain>
    </source>
</reference>
<evidence type="ECO:0000313" key="2">
    <source>
        <dbReference type="EMBL" id="GMF54622.1"/>
    </source>
</evidence>
<feature type="compositionally biased region" description="Basic residues" evidence="1">
    <location>
        <begin position="398"/>
        <end position="408"/>
    </location>
</feature>
<organism evidence="2 3">
    <name type="scientific">Phytophthora fragariaefolia</name>
    <dbReference type="NCBI Taxonomy" id="1490495"/>
    <lineage>
        <taxon>Eukaryota</taxon>
        <taxon>Sar</taxon>
        <taxon>Stramenopiles</taxon>
        <taxon>Oomycota</taxon>
        <taxon>Peronosporomycetes</taxon>
        <taxon>Peronosporales</taxon>
        <taxon>Peronosporaceae</taxon>
        <taxon>Phytophthora</taxon>
    </lineage>
</organism>
<dbReference type="PANTHER" id="PTHR34415">
    <property type="entry name" value="INTEGRASE CATALYTIC DOMAIN-CONTAINING PROTEIN"/>
    <property type="match status" value="1"/>
</dbReference>
<dbReference type="PANTHER" id="PTHR34415:SF1">
    <property type="entry name" value="INTEGRASE CATALYTIC DOMAIN-CONTAINING PROTEIN"/>
    <property type="match status" value="1"/>
</dbReference>
<dbReference type="OrthoDB" id="110745at2759"/>
<feature type="region of interest" description="Disordered" evidence="1">
    <location>
        <begin position="328"/>
        <end position="408"/>
    </location>
</feature>
<dbReference type="EMBL" id="BSXT01003552">
    <property type="protein sequence ID" value="GMF54622.1"/>
    <property type="molecule type" value="Genomic_DNA"/>
</dbReference>
<gene>
    <name evidence="2" type="ORF">Pfra01_002283400</name>
</gene>
<comment type="caution">
    <text evidence="2">The sequence shown here is derived from an EMBL/GenBank/DDBJ whole genome shotgun (WGS) entry which is preliminary data.</text>
</comment>